<dbReference type="SUPFAM" id="SSF52540">
    <property type="entry name" value="P-loop containing nucleoside triphosphate hydrolases"/>
    <property type="match status" value="1"/>
</dbReference>
<sequence length="1176" mass="136932">MVLPLDLQLLLIYYLVWICRRQRVPRYAVGRPRRWLDDVQLEVFHHEKRHLYLFSVHQRQYTKRNMSYEALMSSSSEISLVRRFEAYLRVRHELESVDREIVVWTEATFRKRDLELQQMLELCEMPDWLETGLLGVRRYRVKGSVELVEDLLTSVDPLYKLAKKIAGLLIEKIPIGTRNTSKESFSWMVEHVFEKNSFKTNFLAEQSELSQDTLRFRNFLEAALHQQFKRKQIADFQLSRIEQLPYSSYVTVCLEDHHITSDSRKRGWHFKNSCTIADAQRFLSALVFYTNVPTAPTFEKVIHQRCGFSEGVCSELRSFLGRGNMLNEKQINAMFELDEFRKNKPCWRSDNLQFTLESLVALEAALSQFCESKSTRLMILEAGGSVRLTLERIARVAEELLPESDFIFIRDSKCNQLNRLLSILESFESVTDKIPVVIVPYTQNENVLSRLKNASNLCRAVLVVDHSQVVEAGEFDNHKDDYSFEDVSSDTKDSLFSKSIFLQGKEYSVTSLLSDKSLRTIPMEALINWNACQQIILGLKKLSKDQLDCFIERDLYSESGEVVQNHMNGITVISGEPGIGKSAFLEKMSQEIKHKQCVSIFLNCRTKSNLFSQKDDILELLMELLNIEKANHFQKFLLQTLVQEKRIHLFLDDFDEICESKSALEWIQNLGFHSVVISVRPNLEAFLNVNLNNFKMCYLKPFNKTDQLNFLQTRWKNSYESQLEDLIKNLQTLFEADFLKIPQNLKIIAILHEEENFTAKTGNVAKLVETFIDKKFSLTSDRFFNLDSRAHELALNALRGGFERDHAELAFALECDDLEVDQETVRKLYHFGLVRVGNGKVTFVDSTFREWYLVKFLLTHHVEQKYFNRLMRNGLSEFAGSRFVAFLDHQIASVDSGQDLLGQPKVVECLESIVLRPNHNLSEIKVKQFHDFFKLECREEQLIDFIYFSIINNKFNLFEAIYDSLPINSYNNIRFKFCTCDTDTNFLDLSSLTEDNIVILLKTLNNKHPKDLIKQIITNFATDEPDFVTTALKRGFKRVVEQLFSINQSLTCQEEVDLLQDYIEQRWREYLKLAIVNNRIEILELVLSCIAKKYHQRVIKAFWIDQLCLHALAEVCQGVDESALEIVQLVVQFAEDNLSDFDLSSMDNRLFHGSSFREIVDKITCEKLRGCFEKII</sequence>
<dbReference type="InterPro" id="IPR007111">
    <property type="entry name" value="NACHT_NTPase"/>
</dbReference>
<protein>
    <submittedName>
        <fullName evidence="3">(northern house mosquito) hypothetical protein</fullName>
    </submittedName>
</protein>
<feature type="chain" id="PRO_5034260983" evidence="1">
    <location>
        <begin position="22"/>
        <end position="1176"/>
    </location>
</feature>
<dbReference type="AlphaFoldDB" id="A0A8D8APV0"/>
<name>A0A8D8APV0_CULPI</name>
<dbReference type="InterPro" id="IPR027417">
    <property type="entry name" value="P-loop_NTPase"/>
</dbReference>
<evidence type="ECO:0000256" key="1">
    <source>
        <dbReference type="SAM" id="SignalP"/>
    </source>
</evidence>
<evidence type="ECO:0000259" key="2">
    <source>
        <dbReference type="Pfam" id="PF05729"/>
    </source>
</evidence>
<proteinExistence type="predicted"/>
<dbReference type="EMBL" id="HBUE01039307">
    <property type="protein sequence ID" value="CAG6460055.1"/>
    <property type="molecule type" value="Transcribed_RNA"/>
</dbReference>
<feature type="signal peptide" evidence="1">
    <location>
        <begin position="1"/>
        <end position="21"/>
    </location>
</feature>
<accession>A0A8D8APV0</accession>
<dbReference type="Pfam" id="PF05729">
    <property type="entry name" value="NACHT"/>
    <property type="match status" value="1"/>
</dbReference>
<reference evidence="3" key="1">
    <citation type="submission" date="2021-05" db="EMBL/GenBank/DDBJ databases">
        <authorList>
            <person name="Alioto T."/>
            <person name="Alioto T."/>
            <person name="Gomez Garrido J."/>
        </authorList>
    </citation>
    <scope>NUCLEOTIDE SEQUENCE</scope>
</reference>
<evidence type="ECO:0000313" key="3">
    <source>
        <dbReference type="EMBL" id="CAG6460055.1"/>
    </source>
</evidence>
<keyword evidence="1" id="KW-0732">Signal</keyword>
<dbReference type="Gene3D" id="3.40.50.300">
    <property type="entry name" value="P-loop containing nucleotide triphosphate hydrolases"/>
    <property type="match status" value="1"/>
</dbReference>
<feature type="domain" description="NACHT" evidence="2">
    <location>
        <begin position="571"/>
        <end position="711"/>
    </location>
</feature>
<organism evidence="3">
    <name type="scientific">Culex pipiens</name>
    <name type="common">House mosquito</name>
    <dbReference type="NCBI Taxonomy" id="7175"/>
    <lineage>
        <taxon>Eukaryota</taxon>
        <taxon>Metazoa</taxon>
        <taxon>Ecdysozoa</taxon>
        <taxon>Arthropoda</taxon>
        <taxon>Hexapoda</taxon>
        <taxon>Insecta</taxon>
        <taxon>Pterygota</taxon>
        <taxon>Neoptera</taxon>
        <taxon>Endopterygota</taxon>
        <taxon>Diptera</taxon>
        <taxon>Nematocera</taxon>
        <taxon>Culicoidea</taxon>
        <taxon>Culicidae</taxon>
        <taxon>Culicinae</taxon>
        <taxon>Culicini</taxon>
        <taxon>Culex</taxon>
        <taxon>Culex</taxon>
    </lineage>
</organism>